<feature type="transmembrane region" description="Helical" evidence="1">
    <location>
        <begin position="49"/>
        <end position="67"/>
    </location>
</feature>
<proteinExistence type="predicted"/>
<protein>
    <submittedName>
        <fullName evidence="2">Uncharacterized protein</fullName>
    </submittedName>
</protein>
<feature type="transmembrane region" description="Helical" evidence="1">
    <location>
        <begin position="74"/>
        <end position="95"/>
    </location>
</feature>
<dbReference type="Proteomes" id="UP001139158">
    <property type="component" value="Unassembled WGS sequence"/>
</dbReference>
<gene>
    <name evidence="2" type="ORF">LJ757_10985</name>
</gene>
<dbReference type="AlphaFoldDB" id="A0A9X1ME50"/>
<evidence type="ECO:0000313" key="3">
    <source>
        <dbReference type="Proteomes" id="UP001139158"/>
    </source>
</evidence>
<keyword evidence="1" id="KW-0472">Membrane</keyword>
<evidence type="ECO:0000313" key="2">
    <source>
        <dbReference type="EMBL" id="MCC3298328.1"/>
    </source>
</evidence>
<sequence>MRENPTTRNTAPARLYFGMPLTLMAGLALLGLPRVILHDLHILGERSPGTWILAIGPVLVWIAVTVLSRSPRPFLSVLVIGLIFGVLLVLTHQLLWTSAFAGNTSPVLNSPAARIAAIPSGLMTGAAIGAIGGLAALGLSAAANRRSRV</sequence>
<evidence type="ECO:0000256" key="1">
    <source>
        <dbReference type="SAM" id="Phobius"/>
    </source>
</evidence>
<keyword evidence="1" id="KW-0812">Transmembrane</keyword>
<keyword evidence="1" id="KW-1133">Transmembrane helix</keyword>
<comment type="caution">
    <text evidence="2">The sequence shown here is derived from an EMBL/GenBank/DDBJ whole genome shotgun (WGS) entry which is preliminary data.</text>
</comment>
<dbReference type="RefSeq" id="WP_227896201.1">
    <property type="nucleotide sequence ID" value="NZ_CP099466.1"/>
</dbReference>
<dbReference type="EMBL" id="JAJFZV010000011">
    <property type="protein sequence ID" value="MCC3298328.1"/>
    <property type="molecule type" value="Genomic_DNA"/>
</dbReference>
<feature type="transmembrane region" description="Helical" evidence="1">
    <location>
        <begin position="15"/>
        <end position="37"/>
    </location>
</feature>
<accession>A0A9X1ME50</accession>
<keyword evidence="3" id="KW-1185">Reference proteome</keyword>
<organism evidence="2 3">
    <name type="scientific">Arthrobacter caoxuetaonis</name>
    <dbReference type="NCBI Taxonomy" id="2886935"/>
    <lineage>
        <taxon>Bacteria</taxon>
        <taxon>Bacillati</taxon>
        <taxon>Actinomycetota</taxon>
        <taxon>Actinomycetes</taxon>
        <taxon>Micrococcales</taxon>
        <taxon>Micrococcaceae</taxon>
        <taxon>Arthrobacter</taxon>
    </lineage>
</organism>
<reference evidence="2" key="1">
    <citation type="submission" date="2021-10" db="EMBL/GenBank/DDBJ databases">
        <title>Novel species in genus Arthrobacter.</title>
        <authorList>
            <person name="Liu Y."/>
        </authorList>
    </citation>
    <scope>NUCLEOTIDE SEQUENCE</scope>
    <source>
        <strain evidence="2">Zg-Y453</strain>
    </source>
</reference>
<name>A0A9X1ME50_9MICC</name>
<feature type="transmembrane region" description="Helical" evidence="1">
    <location>
        <begin position="115"/>
        <end position="139"/>
    </location>
</feature>